<dbReference type="Proteomes" id="UP001230496">
    <property type="component" value="Chromosome"/>
</dbReference>
<organism evidence="3 4">
    <name type="scientific">Marivirga salinarum</name>
    <dbReference type="NCBI Taxonomy" id="3059078"/>
    <lineage>
        <taxon>Bacteria</taxon>
        <taxon>Pseudomonadati</taxon>
        <taxon>Bacteroidota</taxon>
        <taxon>Cytophagia</taxon>
        <taxon>Cytophagales</taxon>
        <taxon>Marivirgaceae</taxon>
        <taxon>Marivirga</taxon>
    </lineage>
</organism>
<accession>A0AA49GCB6</accession>
<evidence type="ECO:0000313" key="3">
    <source>
        <dbReference type="EMBL" id="WKK76069.2"/>
    </source>
</evidence>
<dbReference type="InterPro" id="IPR004360">
    <property type="entry name" value="Glyas_Fos-R_dOase_dom"/>
</dbReference>
<reference evidence="3 4" key="1">
    <citation type="submission" date="2023-08" db="EMBL/GenBank/DDBJ databases">
        <title>Comparative genomics and taxonomic characterization of three novel marine species of genus Marivirga.</title>
        <authorList>
            <person name="Muhammad N."/>
            <person name="Kim S.-G."/>
        </authorList>
    </citation>
    <scope>NUCLEOTIDE SEQUENCE [LARGE SCALE GENOMIC DNA]</scope>
    <source>
        <strain evidence="3 4">BDSF4-3</strain>
    </source>
</reference>
<dbReference type="PANTHER" id="PTHR43048:SF6">
    <property type="entry name" value="BLR8189 PROTEIN"/>
    <property type="match status" value="1"/>
</dbReference>
<dbReference type="KEGG" id="msaa:QYS49_01150"/>
<keyword evidence="1" id="KW-0479">Metal-binding</keyword>
<feature type="domain" description="VOC" evidence="2">
    <location>
        <begin position="8"/>
        <end position="148"/>
    </location>
</feature>
<dbReference type="PANTHER" id="PTHR43048">
    <property type="entry name" value="METHYLMALONYL-COA EPIMERASE"/>
    <property type="match status" value="1"/>
</dbReference>
<dbReference type="Pfam" id="PF13669">
    <property type="entry name" value="Glyoxalase_4"/>
    <property type="match status" value="1"/>
</dbReference>
<gene>
    <name evidence="3" type="ORF">QYS49_01150</name>
</gene>
<evidence type="ECO:0000313" key="4">
    <source>
        <dbReference type="Proteomes" id="UP001230496"/>
    </source>
</evidence>
<sequence>MSGKIISGIQQIGIGVSDVQAAFKWYRQNFGMSVPVFEEAAEAALMLPYTGGEPRSRHAILAINMQGGGGFEIWQYTSRKPEGPKFEPQLGDLGINIAKMKSKNVEATYELFNRRGLNVLGDLQNDPYGKPTFFVKDPWDNIFQIVTSNSWFQQRKTDLPGGPNGAIIGVTDIEKARTLYSDILGYDTVIYEEEGVFDDLKAVPGGDKKLTRILLRHSKPMEGAFSPLLGASEIELVLAENRKPKKIFEDRFWGDLGYIHLCYDINGMQALKEECEAKGFNFTVDSANSFDMGEAAGHFTYIEDPDGTLIEFVETHKVPIMKKIGWYLDLKKRNPKKPLPRFMLKAMGMSEVKG</sequence>
<dbReference type="AlphaFoldDB" id="A0AA49GCB6"/>
<evidence type="ECO:0000259" key="2">
    <source>
        <dbReference type="PROSITE" id="PS51819"/>
    </source>
</evidence>
<dbReference type="RefSeq" id="WP_308350766.1">
    <property type="nucleotide sequence ID" value="NZ_CP129971.1"/>
</dbReference>
<dbReference type="GO" id="GO:0046872">
    <property type="term" value="F:metal ion binding"/>
    <property type="evidence" value="ECO:0007669"/>
    <property type="project" value="UniProtKB-KW"/>
</dbReference>
<dbReference type="InterPro" id="IPR051785">
    <property type="entry name" value="MMCE/EMCE_epimerase"/>
</dbReference>
<dbReference type="Pfam" id="PF00903">
    <property type="entry name" value="Glyoxalase"/>
    <property type="match status" value="1"/>
</dbReference>
<dbReference type="InterPro" id="IPR029068">
    <property type="entry name" value="Glyas_Bleomycin-R_OHBP_Dase"/>
</dbReference>
<dbReference type="EMBL" id="CP129971">
    <property type="protein sequence ID" value="WKK76069.2"/>
    <property type="molecule type" value="Genomic_DNA"/>
</dbReference>
<dbReference type="InterPro" id="IPR037523">
    <property type="entry name" value="VOC_core"/>
</dbReference>
<dbReference type="SUPFAM" id="SSF54593">
    <property type="entry name" value="Glyoxalase/Bleomycin resistance protein/Dihydroxybiphenyl dioxygenase"/>
    <property type="match status" value="2"/>
</dbReference>
<dbReference type="PROSITE" id="PS51819">
    <property type="entry name" value="VOC"/>
    <property type="match status" value="2"/>
</dbReference>
<dbReference type="GO" id="GO:0004493">
    <property type="term" value="F:methylmalonyl-CoA epimerase activity"/>
    <property type="evidence" value="ECO:0007669"/>
    <property type="project" value="TreeGrafter"/>
</dbReference>
<proteinExistence type="predicted"/>
<keyword evidence="4" id="KW-1185">Reference proteome</keyword>
<name>A0AA49GCB6_9BACT</name>
<dbReference type="GO" id="GO:0046491">
    <property type="term" value="P:L-methylmalonyl-CoA metabolic process"/>
    <property type="evidence" value="ECO:0007669"/>
    <property type="project" value="TreeGrafter"/>
</dbReference>
<feature type="domain" description="VOC" evidence="2">
    <location>
        <begin position="162"/>
        <end position="315"/>
    </location>
</feature>
<dbReference type="Gene3D" id="3.10.180.10">
    <property type="entry name" value="2,3-Dihydroxybiphenyl 1,2-Dioxygenase, domain 1"/>
    <property type="match status" value="2"/>
</dbReference>
<evidence type="ECO:0000256" key="1">
    <source>
        <dbReference type="ARBA" id="ARBA00022723"/>
    </source>
</evidence>
<protein>
    <submittedName>
        <fullName evidence="3">VOC family protein</fullName>
    </submittedName>
</protein>